<dbReference type="PANTHER" id="PTHR24114:SF2">
    <property type="entry name" value="F-BOX DOMAIN-CONTAINING PROTEIN-RELATED"/>
    <property type="match status" value="1"/>
</dbReference>
<feature type="compositionally biased region" description="Low complexity" evidence="1">
    <location>
        <begin position="1004"/>
        <end position="1020"/>
    </location>
</feature>
<feature type="region of interest" description="Disordered" evidence="1">
    <location>
        <begin position="1"/>
        <end position="59"/>
    </location>
</feature>
<evidence type="ECO:0000313" key="3">
    <source>
        <dbReference type="Proteomes" id="UP000310158"/>
    </source>
</evidence>
<feature type="compositionally biased region" description="Basic and acidic residues" evidence="1">
    <location>
        <begin position="87"/>
        <end position="101"/>
    </location>
</feature>
<sequence length="1056" mass="114122">MSSPSSSYAPSSSAVTIPTPGKSILKRPPPTNQSFFSRISKFLPNQNQPQASGGDESKTLRRAHFILPELFTVYPISSANPPSTPTLKEEKKSIEQREAERRRRVVRGTSSGSGEAEEWWSLDKVESFYRECAASRDDRPSPEISNAFLNTVGANPRTVDFSGVQLTPSAAADLSDVFTIEWGLRRLTFRECDLDDRILKPILHSLLIPGTLTFLSVASNRRLKAPAFRLIGAFVAKAKSLQFLDLSQIFLDKKSIDYIAAALPQAPEQGLSSLKLDDCSLRPNALDALAHAVRVSSLRNISLRHNRINAAGAVAIALMIRDYPDTLTGSTPVTSASPTPPLSPSPTSTPLPGVAAPLNLALAAASLRSGPLPPPPKHPSASPQTTYTPYIPRSRRTAAQSSNPLSPTGQPVPIITSSAQGGVTTRHPAPRTSPAGIGGHHNHGPSAALLDKVRALDALPRLGALRTLDLRGNDIRGGISYIAQVLKRNRTLKVLNLSENKLDMQGLVAIAEALKYNSCLETLDLSKNPCCGPGFDGVQSLRTAFTLNTALKRLFLSSTSMTSAGAIALAEFLPESTSLLHLDLTMNSLDFAGVMALSSGLKANHVMRCLDLDIPPDDEEMARMCREILNTCIRNTEEAERNSQTPPINGESGRGQGKGVWGMIEESELAKMIRKDDEKKVEFPHPHHGQIPLLTESAKQSESEMVVQARLCEDQLGELLSRSASSSTPFTPPLLGQSDLELVSKTKALLPSLSALIRTVSQPGHLEELLALNDSLTSLISQASPRPKVTLQGLGIDFRGDRKDTGNSVSMLTSGSGSVKGLANGHSVYADKKDGYEDEEDEDVLATPKVNKGKGRAMPEPEVTEKVLSPNFVLESDEEDDRGSETVEDERSPTHRSRSWVAEEGEIFRRGNKLLGPEEMEGEYAGEELRIELLEAMVDRPPPRAIVDDFGLEVTSTEHPVSPKTEESPKPPPRPYIPRRTSSGSITLKTAVSAPPTDNGATQSPSSLLSPNTPLSPRSPAVHAKKEVLQCLVGDSVRYTLLWMRECLGCGLYLGF</sequence>
<keyword evidence="3" id="KW-1185">Reference proteome</keyword>
<proteinExistence type="predicted"/>
<accession>A0A4S4LUA6</accession>
<feature type="region of interest" description="Disordered" evidence="1">
    <location>
        <begin position="367"/>
        <end position="446"/>
    </location>
</feature>
<dbReference type="SMART" id="SM00368">
    <property type="entry name" value="LRR_RI"/>
    <property type="match status" value="8"/>
</dbReference>
<feature type="compositionally biased region" description="Pro residues" evidence="1">
    <location>
        <begin position="338"/>
        <end position="349"/>
    </location>
</feature>
<feature type="compositionally biased region" description="Low complexity" evidence="1">
    <location>
        <begin position="1"/>
        <end position="14"/>
    </location>
</feature>
<dbReference type="PANTHER" id="PTHR24114">
    <property type="entry name" value="LEUCINE RICH REPEAT FAMILY PROTEIN"/>
    <property type="match status" value="1"/>
</dbReference>
<feature type="region of interest" description="Disordered" evidence="1">
    <location>
        <begin position="637"/>
        <end position="659"/>
    </location>
</feature>
<feature type="region of interest" description="Disordered" evidence="1">
    <location>
        <begin position="953"/>
        <end position="1021"/>
    </location>
</feature>
<name>A0A4S4LUA6_9AGAM</name>
<dbReference type="Gene3D" id="3.80.10.10">
    <property type="entry name" value="Ribonuclease Inhibitor"/>
    <property type="match status" value="3"/>
</dbReference>
<evidence type="ECO:0000313" key="2">
    <source>
        <dbReference type="EMBL" id="THH16056.1"/>
    </source>
</evidence>
<dbReference type="OrthoDB" id="120976at2759"/>
<dbReference type="Pfam" id="PF13516">
    <property type="entry name" value="LRR_6"/>
    <property type="match status" value="3"/>
</dbReference>
<evidence type="ECO:0000256" key="1">
    <source>
        <dbReference type="SAM" id="MobiDB-lite"/>
    </source>
</evidence>
<dbReference type="Proteomes" id="UP000310158">
    <property type="component" value="Unassembled WGS sequence"/>
</dbReference>
<dbReference type="SUPFAM" id="SSF52047">
    <property type="entry name" value="RNI-like"/>
    <property type="match status" value="1"/>
</dbReference>
<organism evidence="2 3">
    <name type="scientific">Bondarzewia mesenterica</name>
    <dbReference type="NCBI Taxonomy" id="1095465"/>
    <lineage>
        <taxon>Eukaryota</taxon>
        <taxon>Fungi</taxon>
        <taxon>Dikarya</taxon>
        <taxon>Basidiomycota</taxon>
        <taxon>Agaricomycotina</taxon>
        <taxon>Agaricomycetes</taxon>
        <taxon>Russulales</taxon>
        <taxon>Bondarzewiaceae</taxon>
        <taxon>Bondarzewia</taxon>
    </lineage>
</organism>
<dbReference type="EMBL" id="SGPL01000176">
    <property type="protein sequence ID" value="THH16056.1"/>
    <property type="molecule type" value="Genomic_DNA"/>
</dbReference>
<protein>
    <recommendedName>
        <fullName evidence="4">RNI-like protein</fullName>
    </recommendedName>
</protein>
<dbReference type="AlphaFoldDB" id="A0A4S4LUA6"/>
<feature type="compositionally biased region" description="Polar residues" evidence="1">
    <location>
        <begin position="32"/>
        <end position="51"/>
    </location>
</feature>
<comment type="caution">
    <text evidence="2">The sequence shown here is derived from an EMBL/GenBank/DDBJ whole genome shotgun (WGS) entry which is preliminary data.</text>
</comment>
<dbReference type="InterPro" id="IPR032675">
    <property type="entry name" value="LRR_dom_sf"/>
</dbReference>
<feature type="compositionally biased region" description="Polar residues" evidence="1">
    <location>
        <begin position="397"/>
        <end position="423"/>
    </location>
</feature>
<dbReference type="InterPro" id="IPR052394">
    <property type="entry name" value="LRR-containing"/>
</dbReference>
<feature type="compositionally biased region" description="Basic and acidic residues" evidence="1">
    <location>
        <begin position="883"/>
        <end position="893"/>
    </location>
</feature>
<reference evidence="2 3" key="1">
    <citation type="submission" date="2019-02" db="EMBL/GenBank/DDBJ databases">
        <title>Genome sequencing of the rare red list fungi Bondarzewia mesenterica.</title>
        <authorList>
            <person name="Buettner E."/>
            <person name="Kellner H."/>
        </authorList>
    </citation>
    <scope>NUCLEOTIDE SEQUENCE [LARGE SCALE GENOMIC DNA]</scope>
    <source>
        <strain evidence="2 3">DSM 108281</strain>
    </source>
</reference>
<gene>
    <name evidence="2" type="ORF">EW146_g4515</name>
</gene>
<feature type="region of interest" description="Disordered" evidence="1">
    <location>
        <begin position="77"/>
        <end position="110"/>
    </location>
</feature>
<feature type="region of interest" description="Disordered" evidence="1">
    <location>
        <begin position="329"/>
        <end position="354"/>
    </location>
</feature>
<evidence type="ECO:0008006" key="4">
    <source>
        <dbReference type="Google" id="ProtNLM"/>
    </source>
</evidence>
<dbReference type="InterPro" id="IPR001611">
    <property type="entry name" value="Leu-rich_rpt"/>
</dbReference>
<feature type="region of interest" description="Disordered" evidence="1">
    <location>
        <begin position="869"/>
        <end position="899"/>
    </location>
</feature>